<evidence type="ECO:0000256" key="1">
    <source>
        <dbReference type="SAM" id="MobiDB-lite"/>
    </source>
</evidence>
<organism evidence="2 3">
    <name type="scientific">Kitasatospora cheerisanensis KCTC 2395</name>
    <dbReference type="NCBI Taxonomy" id="1348663"/>
    <lineage>
        <taxon>Bacteria</taxon>
        <taxon>Bacillati</taxon>
        <taxon>Actinomycetota</taxon>
        <taxon>Actinomycetes</taxon>
        <taxon>Kitasatosporales</taxon>
        <taxon>Streptomycetaceae</taxon>
        <taxon>Kitasatospora</taxon>
    </lineage>
</organism>
<keyword evidence="3" id="KW-1185">Reference proteome</keyword>
<dbReference type="EMBL" id="JNBY01000015">
    <property type="protein sequence ID" value="KDN87834.1"/>
    <property type="molecule type" value="Genomic_DNA"/>
</dbReference>
<proteinExistence type="predicted"/>
<dbReference type="HOGENOM" id="CLU_3099804_0_0_11"/>
<evidence type="ECO:0000313" key="2">
    <source>
        <dbReference type="EMBL" id="KDN87834.1"/>
    </source>
</evidence>
<protein>
    <submittedName>
        <fullName evidence="2">Uncharacterized protein</fullName>
    </submittedName>
</protein>
<reference evidence="2 3" key="1">
    <citation type="submission" date="2014-05" db="EMBL/GenBank/DDBJ databases">
        <title>Draft Genome Sequence of Kitasatospora cheerisanensis KCTC 2395.</title>
        <authorList>
            <person name="Nam D.H."/>
        </authorList>
    </citation>
    <scope>NUCLEOTIDE SEQUENCE [LARGE SCALE GENOMIC DNA]</scope>
    <source>
        <strain evidence="2 3">KCTC 2395</strain>
    </source>
</reference>
<name>A0A066Z6G8_9ACTN</name>
<gene>
    <name evidence="2" type="ORF">KCH_04810</name>
</gene>
<evidence type="ECO:0000313" key="3">
    <source>
        <dbReference type="Proteomes" id="UP000027178"/>
    </source>
</evidence>
<dbReference type="Proteomes" id="UP000027178">
    <property type="component" value="Unassembled WGS sequence"/>
</dbReference>
<feature type="compositionally biased region" description="Basic residues" evidence="1">
    <location>
        <begin position="24"/>
        <end position="40"/>
    </location>
</feature>
<dbReference type="PATRIC" id="fig|1348663.4.peg.453"/>
<feature type="region of interest" description="Disordered" evidence="1">
    <location>
        <begin position="24"/>
        <end position="51"/>
    </location>
</feature>
<comment type="caution">
    <text evidence="2">The sequence shown here is derived from an EMBL/GenBank/DDBJ whole genome shotgun (WGS) entry which is preliminary data.</text>
</comment>
<sequence>MADLLAVPVVVLAVVGPHPCARALRHRGPPHRHPGARVLRRGVGDGSRSAK</sequence>
<dbReference type="AlphaFoldDB" id="A0A066Z6G8"/>
<accession>A0A066Z6G8</accession>